<keyword evidence="3" id="KW-1003">Cell membrane</keyword>
<dbReference type="InterPro" id="IPR007353">
    <property type="entry name" value="DUF421"/>
</dbReference>
<reference evidence="10 11" key="1">
    <citation type="submission" date="2023-07" db="EMBL/GenBank/DDBJ databases">
        <title>Bacillus lucianemedeirus sp. nov, a new species isolated from an immunobiological production facility.</title>
        <authorList>
            <person name="Costa L.V."/>
            <person name="Miranda R.V.S.L."/>
            <person name="Brandao M.L.L."/>
            <person name="Reis C.M.F."/>
            <person name="Frazao A.M."/>
            <person name="Cruz F.V."/>
            <person name="Baio P.V.P."/>
            <person name="Veras J.F.C."/>
            <person name="Ramos J.N."/>
            <person name="Vieira V."/>
        </authorList>
    </citation>
    <scope>NUCLEOTIDE SEQUENCE [LARGE SCALE GENOMIC DNA]</scope>
    <source>
        <strain evidence="10 11">B190/17</strain>
    </source>
</reference>
<gene>
    <name evidence="10" type="ORF">QYG89_00240</name>
</gene>
<dbReference type="PANTHER" id="PTHR34582">
    <property type="entry name" value="UPF0702 TRANSMEMBRANE PROTEIN YCAP"/>
    <property type="match status" value="1"/>
</dbReference>
<evidence type="ECO:0000256" key="5">
    <source>
        <dbReference type="ARBA" id="ARBA00022989"/>
    </source>
</evidence>
<keyword evidence="5 7" id="KW-1133">Transmembrane helix</keyword>
<dbReference type="Pfam" id="PF20730">
    <property type="entry name" value="YetF_N"/>
    <property type="match status" value="1"/>
</dbReference>
<evidence type="ECO:0000256" key="7">
    <source>
        <dbReference type="SAM" id="Phobius"/>
    </source>
</evidence>
<comment type="similarity">
    <text evidence="2">Belongs to the UPF0702 family.</text>
</comment>
<feature type="domain" description="YetF C-terminal" evidence="8">
    <location>
        <begin position="79"/>
        <end position="213"/>
    </location>
</feature>
<organism evidence="10 11">
    <name type="scientific">Bacillus lumedeiriae</name>
    <dbReference type="NCBI Taxonomy" id="3058829"/>
    <lineage>
        <taxon>Bacteria</taxon>
        <taxon>Bacillati</taxon>
        <taxon>Bacillota</taxon>
        <taxon>Bacilli</taxon>
        <taxon>Bacillales</taxon>
        <taxon>Bacillaceae</taxon>
        <taxon>Bacillus</taxon>
    </lineage>
</organism>
<feature type="domain" description="YetF-like N-terminal transmembrane" evidence="9">
    <location>
        <begin position="2"/>
        <end position="77"/>
    </location>
</feature>
<keyword evidence="4 7" id="KW-0812">Transmembrane</keyword>
<evidence type="ECO:0000256" key="2">
    <source>
        <dbReference type="ARBA" id="ARBA00006448"/>
    </source>
</evidence>
<evidence type="ECO:0000259" key="9">
    <source>
        <dbReference type="Pfam" id="PF20730"/>
    </source>
</evidence>
<evidence type="ECO:0000256" key="1">
    <source>
        <dbReference type="ARBA" id="ARBA00004651"/>
    </source>
</evidence>
<dbReference type="Gene3D" id="3.30.240.20">
    <property type="entry name" value="bsu07140 like domains"/>
    <property type="match status" value="2"/>
</dbReference>
<comment type="subcellular location">
    <subcellularLocation>
        <location evidence="1">Cell membrane</location>
        <topology evidence="1">Multi-pass membrane protein</topology>
    </subcellularLocation>
</comment>
<dbReference type="PANTHER" id="PTHR34582:SF5">
    <property type="entry name" value="UPF0702 TRANSMEMBRANE PROTEIN YETF"/>
    <property type="match status" value="1"/>
</dbReference>
<evidence type="ECO:0000256" key="4">
    <source>
        <dbReference type="ARBA" id="ARBA00022692"/>
    </source>
</evidence>
<evidence type="ECO:0000313" key="10">
    <source>
        <dbReference type="EMBL" id="MFK2824123.1"/>
    </source>
</evidence>
<proteinExistence type="inferred from homology"/>
<dbReference type="Pfam" id="PF04239">
    <property type="entry name" value="DUF421"/>
    <property type="match status" value="1"/>
</dbReference>
<dbReference type="EMBL" id="JAUIYO010000001">
    <property type="protein sequence ID" value="MFK2824123.1"/>
    <property type="molecule type" value="Genomic_DNA"/>
</dbReference>
<feature type="transmembrane region" description="Helical" evidence="7">
    <location>
        <begin position="6"/>
        <end position="24"/>
    </location>
</feature>
<keyword evidence="6 7" id="KW-0472">Membrane</keyword>
<dbReference type="InterPro" id="IPR023090">
    <property type="entry name" value="UPF0702_alpha/beta_dom_sf"/>
</dbReference>
<dbReference type="Proteomes" id="UP001619911">
    <property type="component" value="Unassembled WGS sequence"/>
</dbReference>
<evidence type="ECO:0000256" key="3">
    <source>
        <dbReference type="ARBA" id="ARBA00022475"/>
    </source>
</evidence>
<evidence type="ECO:0000259" key="8">
    <source>
        <dbReference type="Pfam" id="PF04239"/>
    </source>
</evidence>
<sequence length="228" mass="25984">MYLSITLKIIIGLIALLAVIRLLGKKELSQVTPFDFIYLLLLGSFLEEGIFDEKVSIFQVLYAIGLWGTLIYVIEMLVMKSDRARKLLKGESTDLIMKGKVDQEALKQNHIEMEQLRILMRSKGYFSLTEIEHATLETSGTLSILPKAKETAVKPGMLNITPEENTPTYLLVDEGEVKEKELKKAGKSKEWLLSELEKEGIKDTADLFYGEWSEKMGLYLIPYEEKDQ</sequence>
<dbReference type="InterPro" id="IPR048454">
    <property type="entry name" value="YetF_N"/>
</dbReference>
<evidence type="ECO:0000313" key="11">
    <source>
        <dbReference type="Proteomes" id="UP001619911"/>
    </source>
</evidence>
<name>A0ABW8I4L8_9BACI</name>
<accession>A0ABW8I4L8</accession>
<dbReference type="RefSeq" id="WP_404313627.1">
    <property type="nucleotide sequence ID" value="NZ_JAUIYO010000001.1"/>
</dbReference>
<evidence type="ECO:0000256" key="6">
    <source>
        <dbReference type="ARBA" id="ARBA00023136"/>
    </source>
</evidence>
<protein>
    <submittedName>
        <fullName evidence="10">DUF421 domain-containing protein</fullName>
    </submittedName>
</protein>
<comment type="caution">
    <text evidence="10">The sequence shown here is derived from an EMBL/GenBank/DDBJ whole genome shotgun (WGS) entry which is preliminary data.</text>
</comment>
<keyword evidence="11" id="KW-1185">Reference proteome</keyword>
<feature type="transmembrane region" description="Helical" evidence="7">
    <location>
        <begin position="57"/>
        <end position="79"/>
    </location>
</feature>